<protein>
    <submittedName>
        <fullName evidence="2">MaoC family dehydratase</fullName>
    </submittedName>
</protein>
<evidence type="ECO:0000259" key="1">
    <source>
        <dbReference type="Pfam" id="PF13452"/>
    </source>
</evidence>
<dbReference type="RefSeq" id="WP_067887986.1">
    <property type="nucleotide sequence ID" value="NZ_VSFG01000008.1"/>
</dbReference>
<dbReference type="EMBL" id="VSFG01000008">
    <property type="protein sequence ID" value="TYB42342.1"/>
    <property type="molecule type" value="Genomic_DNA"/>
</dbReference>
<dbReference type="Pfam" id="PF13452">
    <property type="entry name" value="FAS1_DH_region"/>
    <property type="match status" value="1"/>
</dbReference>
<evidence type="ECO:0000313" key="3">
    <source>
        <dbReference type="Proteomes" id="UP000323380"/>
    </source>
</evidence>
<reference evidence="2 3" key="1">
    <citation type="submission" date="2019-08" db="EMBL/GenBank/DDBJ databases">
        <title>Actinomadura sp. nov. CYP1-5 isolated from mountain soil.</title>
        <authorList>
            <person name="Songsumanus A."/>
            <person name="Kuncharoen N."/>
            <person name="Kudo T."/>
            <person name="Yuki M."/>
            <person name="Igarashi Y."/>
            <person name="Tanasupawat S."/>
        </authorList>
    </citation>
    <scope>NUCLEOTIDE SEQUENCE [LARGE SCALE GENOMIC DNA]</scope>
    <source>
        <strain evidence="2 3">JCM 14158</strain>
    </source>
</reference>
<keyword evidence="3" id="KW-1185">Reference proteome</keyword>
<dbReference type="Proteomes" id="UP000323380">
    <property type="component" value="Unassembled WGS sequence"/>
</dbReference>
<dbReference type="InterPro" id="IPR029069">
    <property type="entry name" value="HotDog_dom_sf"/>
</dbReference>
<dbReference type="InterPro" id="IPR016709">
    <property type="entry name" value="HadA-like"/>
</dbReference>
<evidence type="ECO:0000313" key="2">
    <source>
        <dbReference type="EMBL" id="TYB42342.1"/>
    </source>
</evidence>
<dbReference type="Gene3D" id="3.10.129.10">
    <property type="entry name" value="Hotdog Thioesterase"/>
    <property type="match status" value="1"/>
</dbReference>
<organism evidence="2 3">
    <name type="scientific">Actinomadura chibensis</name>
    <dbReference type="NCBI Taxonomy" id="392828"/>
    <lineage>
        <taxon>Bacteria</taxon>
        <taxon>Bacillati</taxon>
        <taxon>Actinomycetota</taxon>
        <taxon>Actinomycetes</taxon>
        <taxon>Streptosporangiales</taxon>
        <taxon>Thermomonosporaceae</taxon>
        <taxon>Actinomadura</taxon>
    </lineage>
</organism>
<feature type="domain" description="FAS1-like dehydratase" evidence="1">
    <location>
        <begin position="7"/>
        <end position="137"/>
    </location>
</feature>
<dbReference type="SUPFAM" id="SSF54637">
    <property type="entry name" value="Thioesterase/thiol ester dehydrase-isomerase"/>
    <property type="match status" value="1"/>
</dbReference>
<dbReference type="AlphaFoldDB" id="A0A5D0NDC8"/>
<comment type="caution">
    <text evidence="2">The sequence shown here is derived from an EMBL/GenBank/DDBJ whole genome shotgun (WGS) entry which is preliminary data.</text>
</comment>
<accession>A0A5D0NDC8</accession>
<dbReference type="CDD" id="cd03441">
    <property type="entry name" value="R_hydratase_like"/>
    <property type="match status" value="1"/>
</dbReference>
<sequence length="150" mass="16214">MADFGKIGFEWPPYTIEVERGKIAEFALAVRASDPVYTDRAAARAAGYADVPVPPTFSAVGQHWAPKTSVEDDLGVDLKRVLAGGADWEYLGDIVAGDVLTVHGRVVDMVEKRGGRGPMTLIIRENTFVNQRGETVLRLRGTMIELGAAS</sequence>
<name>A0A5D0NDC8_9ACTN</name>
<dbReference type="InterPro" id="IPR039569">
    <property type="entry name" value="FAS1-like_DH_region"/>
</dbReference>
<dbReference type="PIRSF" id="PIRSF018072">
    <property type="entry name" value="UCP018072"/>
    <property type="match status" value="1"/>
</dbReference>
<dbReference type="STRING" id="1220554.GCA_001552135_01891"/>
<gene>
    <name evidence="2" type="ORF">FXF69_31495</name>
</gene>
<proteinExistence type="predicted"/>